<dbReference type="Pfam" id="PF07985">
    <property type="entry name" value="SRR1"/>
    <property type="match status" value="1"/>
</dbReference>
<organism evidence="2 3">
    <name type="scientific">Dactylonectria macrodidyma</name>
    <dbReference type="NCBI Taxonomy" id="307937"/>
    <lineage>
        <taxon>Eukaryota</taxon>
        <taxon>Fungi</taxon>
        <taxon>Dikarya</taxon>
        <taxon>Ascomycota</taxon>
        <taxon>Pezizomycotina</taxon>
        <taxon>Sordariomycetes</taxon>
        <taxon>Hypocreomycetidae</taxon>
        <taxon>Hypocreales</taxon>
        <taxon>Nectriaceae</taxon>
        <taxon>Dactylonectria</taxon>
    </lineage>
</organism>
<keyword evidence="3" id="KW-1185">Reference proteome</keyword>
<feature type="domain" description="SRR1-like" evidence="1">
    <location>
        <begin position="170"/>
        <end position="276"/>
    </location>
</feature>
<evidence type="ECO:0000259" key="1">
    <source>
        <dbReference type="Pfam" id="PF07985"/>
    </source>
</evidence>
<dbReference type="OrthoDB" id="5230585at2759"/>
<reference evidence="2" key="1">
    <citation type="journal article" date="2021" name="Nat. Commun.">
        <title>Genetic determinants of endophytism in the Arabidopsis root mycobiome.</title>
        <authorList>
            <person name="Mesny F."/>
            <person name="Miyauchi S."/>
            <person name="Thiergart T."/>
            <person name="Pickel B."/>
            <person name="Atanasova L."/>
            <person name="Karlsson M."/>
            <person name="Huettel B."/>
            <person name="Barry K.W."/>
            <person name="Haridas S."/>
            <person name="Chen C."/>
            <person name="Bauer D."/>
            <person name="Andreopoulos W."/>
            <person name="Pangilinan J."/>
            <person name="LaButti K."/>
            <person name="Riley R."/>
            <person name="Lipzen A."/>
            <person name="Clum A."/>
            <person name="Drula E."/>
            <person name="Henrissat B."/>
            <person name="Kohler A."/>
            <person name="Grigoriev I.V."/>
            <person name="Martin F.M."/>
            <person name="Hacquard S."/>
        </authorList>
    </citation>
    <scope>NUCLEOTIDE SEQUENCE</scope>
    <source>
        <strain evidence="2">MPI-CAGE-AT-0147</strain>
    </source>
</reference>
<dbReference type="PANTHER" id="PTHR42080:SF1">
    <property type="entry name" value="SRR1-LIKE DOMAIN-CONTAINING PROTEIN"/>
    <property type="match status" value="1"/>
</dbReference>
<evidence type="ECO:0000313" key="2">
    <source>
        <dbReference type="EMBL" id="KAH7112047.1"/>
    </source>
</evidence>
<proteinExistence type="predicted"/>
<dbReference type="EMBL" id="JAGMUV010000039">
    <property type="protein sequence ID" value="KAH7112047.1"/>
    <property type="molecule type" value="Genomic_DNA"/>
</dbReference>
<dbReference type="AlphaFoldDB" id="A0A9P9D425"/>
<dbReference type="PANTHER" id="PTHR42080">
    <property type="entry name" value="SRR1 DOMAIN-CONTAINING PROTEIN"/>
    <property type="match status" value="1"/>
</dbReference>
<protein>
    <recommendedName>
        <fullName evidence="1">SRR1-like domain-containing protein</fullName>
    </recommendedName>
</protein>
<dbReference type="Proteomes" id="UP000738349">
    <property type="component" value="Unassembled WGS sequence"/>
</dbReference>
<comment type="caution">
    <text evidence="2">The sequence shown here is derived from an EMBL/GenBank/DDBJ whole genome shotgun (WGS) entry which is preliminary data.</text>
</comment>
<accession>A0A9P9D425</accession>
<sequence>MSMSGNCHESDAVEKLSSSPLLDYGCTPWRISSQRVADLYDSGTKLWTKDNLVDIERQLEQSATLDKFTVKTLDGKQVHVKNPGYGARKLIWKPFVSYQEYWALTASKPAGSLDAYYCTYLVDWKNHQLQDFRGNIQDWTRLFETKRQLWNASITCESFKLQLGAILANPFRKVSKIVCFGLGDMARRPPPVMPLPFRAGPEPEPESDGAYIQNQVIQHAAALTMAEEARPHCCTSGSGANAIRLVAQDPQYKDDTKHFLKGLGFEIVGDHGAGGLQKSTMTPSSFLLGPLSLSSKLLLISPGLPYLSRLAMMALSSARSKSRWETRTLLGQGTCGRIMKGWTFPSLPSRPSS</sequence>
<evidence type="ECO:0000313" key="3">
    <source>
        <dbReference type="Proteomes" id="UP000738349"/>
    </source>
</evidence>
<name>A0A9P9D425_9HYPO</name>
<gene>
    <name evidence="2" type="ORF">EDB81DRAFT_828913</name>
</gene>
<dbReference type="InterPro" id="IPR012942">
    <property type="entry name" value="SRR1-like"/>
</dbReference>